<proteinExistence type="predicted"/>
<dbReference type="EMBL" id="FMJD01000011">
    <property type="protein sequence ID" value="SCM78342.1"/>
    <property type="molecule type" value="Genomic_DNA"/>
</dbReference>
<organism evidence="2">
    <name type="scientific">uncultured Pleomorphomonas sp</name>
    <dbReference type="NCBI Taxonomy" id="442121"/>
    <lineage>
        <taxon>Bacteria</taxon>
        <taxon>Pseudomonadati</taxon>
        <taxon>Pseudomonadota</taxon>
        <taxon>Alphaproteobacteria</taxon>
        <taxon>Hyphomicrobiales</taxon>
        <taxon>Pleomorphomonadaceae</taxon>
        <taxon>Pleomorphomonas</taxon>
        <taxon>environmental samples</taxon>
    </lineage>
</organism>
<protein>
    <submittedName>
        <fullName evidence="2">Uncharacterized protein</fullName>
    </submittedName>
</protein>
<reference evidence="2" key="1">
    <citation type="submission" date="2016-08" db="EMBL/GenBank/DDBJ databases">
        <authorList>
            <person name="Seilhamer J.J."/>
        </authorList>
    </citation>
    <scope>NUCLEOTIDE SEQUENCE</scope>
    <source>
        <strain evidence="2">86</strain>
    </source>
</reference>
<name>A0A212LLB2_9HYPH</name>
<evidence type="ECO:0000313" key="2">
    <source>
        <dbReference type="EMBL" id="SCM78342.1"/>
    </source>
</evidence>
<feature type="compositionally biased region" description="Basic residues" evidence="1">
    <location>
        <begin position="57"/>
        <end position="68"/>
    </location>
</feature>
<gene>
    <name evidence="2" type="ORF">KL86PLE_70114</name>
</gene>
<feature type="compositionally biased region" description="Low complexity" evidence="1">
    <location>
        <begin position="7"/>
        <end position="27"/>
    </location>
</feature>
<feature type="region of interest" description="Disordered" evidence="1">
    <location>
        <begin position="1"/>
        <end position="75"/>
    </location>
</feature>
<accession>A0A212LLB2</accession>
<dbReference type="AlphaFoldDB" id="A0A212LLB2"/>
<evidence type="ECO:0000256" key="1">
    <source>
        <dbReference type="SAM" id="MobiDB-lite"/>
    </source>
</evidence>
<sequence>MRQMSKRASPASGASAPEATARASTTEGDAGMPQTVSWSRPAARVAVGTGSVARPAAARHSRKRRRLMPRGMEETVMVDPGDGWGNRVLRNARMTLDQFTSLGNRLRKYLHLISNKSNCKLFRRDTDRDLPLYALTRNMKVENRKHLNRKREKATT</sequence>